<keyword evidence="1" id="KW-1133">Transmembrane helix</keyword>
<protein>
    <recommendedName>
        <fullName evidence="4">DUF2846 domain-containing protein</fullName>
    </recommendedName>
</protein>
<keyword evidence="1" id="KW-0812">Transmembrane</keyword>
<keyword evidence="3" id="KW-1185">Reference proteome</keyword>
<gene>
    <name evidence="2" type="ORF">D3874_08415</name>
</gene>
<organism evidence="2 3">
    <name type="scientific">Oleomonas cavernae</name>
    <dbReference type="NCBI Taxonomy" id="2320859"/>
    <lineage>
        <taxon>Bacteria</taxon>
        <taxon>Pseudomonadati</taxon>
        <taxon>Pseudomonadota</taxon>
        <taxon>Alphaproteobacteria</taxon>
        <taxon>Acetobacterales</taxon>
        <taxon>Acetobacteraceae</taxon>
        <taxon>Oleomonas</taxon>
    </lineage>
</organism>
<keyword evidence="1" id="KW-0472">Membrane</keyword>
<dbReference type="RefSeq" id="WP_119777687.1">
    <property type="nucleotide sequence ID" value="NZ_QYUK01000011.1"/>
</dbReference>
<evidence type="ECO:0000256" key="1">
    <source>
        <dbReference type="SAM" id="Phobius"/>
    </source>
</evidence>
<dbReference type="OrthoDB" id="7202325at2"/>
<dbReference type="AlphaFoldDB" id="A0A418WAH5"/>
<feature type="transmembrane region" description="Helical" evidence="1">
    <location>
        <begin position="37"/>
        <end position="57"/>
    </location>
</feature>
<reference evidence="2 3" key="1">
    <citation type="submission" date="2018-09" db="EMBL/GenBank/DDBJ databases">
        <authorList>
            <person name="Zhu H."/>
        </authorList>
    </citation>
    <scope>NUCLEOTIDE SEQUENCE [LARGE SCALE GENOMIC DNA]</scope>
    <source>
        <strain evidence="2 3">K1W22B-8</strain>
    </source>
</reference>
<evidence type="ECO:0008006" key="4">
    <source>
        <dbReference type="Google" id="ProtNLM"/>
    </source>
</evidence>
<name>A0A418WAH5_9PROT</name>
<proteinExistence type="predicted"/>
<dbReference type="Proteomes" id="UP000284605">
    <property type="component" value="Unassembled WGS sequence"/>
</dbReference>
<sequence>MSKKLTAVLAGMLIASLIGFGVTFALAAAGVEPMSSIWIVSGLIGGFVTLGLMNLAGNKPVTLADEKTRAAALSLTPPPGTGLVIVLREGFVGKAQGMDVTLNGRELAQLKSPRFTATTVPPGQYVLKAAFAGQMNLGSAPGTATFDLGSGQVALFRLTTAMKMTTSDVVLTHLEDPAAVVRKLAKTKMVAATA</sequence>
<accession>A0A418WAH5</accession>
<evidence type="ECO:0000313" key="3">
    <source>
        <dbReference type="Proteomes" id="UP000284605"/>
    </source>
</evidence>
<dbReference type="EMBL" id="QYUK01000011">
    <property type="protein sequence ID" value="RJF87043.1"/>
    <property type="molecule type" value="Genomic_DNA"/>
</dbReference>
<comment type="caution">
    <text evidence="2">The sequence shown here is derived from an EMBL/GenBank/DDBJ whole genome shotgun (WGS) entry which is preliminary data.</text>
</comment>
<evidence type="ECO:0000313" key="2">
    <source>
        <dbReference type="EMBL" id="RJF87043.1"/>
    </source>
</evidence>